<feature type="domain" description="F-box" evidence="1">
    <location>
        <begin position="14"/>
        <end position="43"/>
    </location>
</feature>
<dbReference type="InterPro" id="IPR001810">
    <property type="entry name" value="F-box_dom"/>
</dbReference>
<evidence type="ECO:0000313" key="4">
    <source>
        <dbReference type="Proteomes" id="UP001311915"/>
    </source>
</evidence>
<reference evidence="3 4" key="1">
    <citation type="submission" date="2023-10" db="EMBL/GenBank/DDBJ databases">
        <title>Genome-Wide Identification Analysis in wild type Solanum Pinnatisectum Reveals Some Genes Defensing Phytophthora Infestans.</title>
        <authorList>
            <person name="Sun C."/>
        </authorList>
    </citation>
    <scope>NUCLEOTIDE SEQUENCE [LARGE SCALE GENOMIC DNA]</scope>
    <source>
        <strain evidence="3">LQN</strain>
        <tissue evidence="3">Leaf</tissue>
    </source>
</reference>
<proteinExistence type="predicted"/>
<feature type="domain" description="KIB1-4 beta-propeller" evidence="2">
    <location>
        <begin position="78"/>
        <end position="311"/>
    </location>
</feature>
<protein>
    <recommendedName>
        <fullName evidence="5">F-box domain-containing protein</fullName>
    </recommendedName>
</protein>
<keyword evidence="4" id="KW-1185">Reference proteome</keyword>
<dbReference type="Pfam" id="PF03478">
    <property type="entry name" value="Beta-prop_KIB1-4"/>
    <property type="match status" value="1"/>
</dbReference>
<accession>A0AAV9LYW0</accession>
<dbReference type="EMBL" id="JAWPEI010000003">
    <property type="protein sequence ID" value="KAK4730866.1"/>
    <property type="molecule type" value="Genomic_DNA"/>
</dbReference>
<organism evidence="3 4">
    <name type="scientific">Solanum pinnatisectum</name>
    <name type="common">tansyleaf nightshade</name>
    <dbReference type="NCBI Taxonomy" id="50273"/>
    <lineage>
        <taxon>Eukaryota</taxon>
        <taxon>Viridiplantae</taxon>
        <taxon>Streptophyta</taxon>
        <taxon>Embryophyta</taxon>
        <taxon>Tracheophyta</taxon>
        <taxon>Spermatophyta</taxon>
        <taxon>Magnoliopsida</taxon>
        <taxon>eudicotyledons</taxon>
        <taxon>Gunneridae</taxon>
        <taxon>Pentapetalae</taxon>
        <taxon>asterids</taxon>
        <taxon>lamiids</taxon>
        <taxon>Solanales</taxon>
        <taxon>Solanaceae</taxon>
        <taxon>Solanoideae</taxon>
        <taxon>Solaneae</taxon>
        <taxon>Solanum</taxon>
    </lineage>
</organism>
<evidence type="ECO:0000313" key="3">
    <source>
        <dbReference type="EMBL" id="KAK4730866.1"/>
    </source>
</evidence>
<dbReference type="PANTHER" id="PTHR33127">
    <property type="entry name" value="TRANSMEMBRANE PROTEIN"/>
    <property type="match status" value="1"/>
</dbReference>
<evidence type="ECO:0008006" key="5">
    <source>
        <dbReference type="Google" id="ProtNLM"/>
    </source>
</evidence>
<dbReference type="AlphaFoldDB" id="A0AAV9LYW0"/>
<gene>
    <name evidence="3" type="ORF">R3W88_023854</name>
</gene>
<evidence type="ECO:0000259" key="1">
    <source>
        <dbReference type="Pfam" id="PF00646"/>
    </source>
</evidence>
<dbReference type="InterPro" id="IPR005174">
    <property type="entry name" value="KIB1-4_b-propeller"/>
</dbReference>
<sequence>MEAEKYDDLWSDHVPTDILKSISSRLVAGDYFVFRAVCKAWREHPLPPQLHLHHDDQDDTPSIVEFFNPVYNALIIPTMVISKLKGSRIRSSKANWLLMSHGNRGMFFFNPKSNDIIELPNLPLIHNCFSAWTFSCPPNSSSSSCFVVGFDEVGSPPDVYIIKVGDTTWTYHYFVNELRNCQGLFSLLGYKGTLGVLTINENSAAETPSWQFYGTPFSRTKQKSIREVYMVEDVDNRGMLAVFLTHEQGKIEVWRYNMNGRIFERKQITNLDNNKTLFVSFGGSYLKPCVARGLENKIYLPMYHNKDKGVFYCLATHRYYSFDYSFKKPLSSPNYYNLSRPRCCIWIER</sequence>
<name>A0AAV9LYW0_9SOLN</name>
<dbReference type="Proteomes" id="UP001311915">
    <property type="component" value="Unassembled WGS sequence"/>
</dbReference>
<evidence type="ECO:0000259" key="2">
    <source>
        <dbReference type="Pfam" id="PF03478"/>
    </source>
</evidence>
<comment type="caution">
    <text evidence="3">The sequence shown here is derived from an EMBL/GenBank/DDBJ whole genome shotgun (WGS) entry which is preliminary data.</text>
</comment>
<dbReference type="PANTHER" id="PTHR33127:SF5">
    <property type="entry name" value="TRANSMEMBRANE PROTEIN"/>
    <property type="match status" value="1"/>
</dbReference>
<dbReference type="Pfam" id="PF00646">
    <property type="entry name" value="F-box"/>
    <property type="match status" value="1"/>
</dbReference>